<reference evidence="2 3" key="1">
    <citation type="submission" date="2024-10" db="EMBL/GenBank/DDBJ databases">
        <title>Updated reference genomes for cyclostephanoid diatoms.</title>
        <authorList>
            <person name="Roberts W.R."/>
            <person name="Alverson A.J."/>
        </authorList>
    </citation>
    <scope>NUCLEOTIDE SEQUENCE [LARGE SCALE GENOMIC DNA]</scope>
    <source>
        <strain evidence="2 3">AJA276-08</strain>
    </source>
</reference>
<feature type="compositionally biased region" description="Low complexity" evidence="1">
    <location>
        <begin position="91"/>
        <end position="104"/>
    </location>
</feature>
<feature type="compositionally biased region" description="Basic and acidic residues" evidence="1">
    <location>
        <begin position="199"/>
        <end position="213"/>
    </location>
</feature>
<proteinExistence type="predicted"/>
<feature type="compositionally biased region" description="Basic residues" evidence="1">
    <location>
        <begin position="105"/>
        <end position="121"/>
    </location>
</feature>
<feature type="compositionally biased region" description="Basic and acidic residues" evidence="1">
    <location>
        <begin position="25"/>
        <end position="38"/>
    </location>
</feature>
<feature type="compositionally biased region" description="Basic and acidic residues" evidence="1">
    <location>
        <begin position="1789"/>
        <end position="1798"/>
    </location>
</feature>
<evidence type="ECO:0008006" key="4">
    <source>
        <dbReference type="Google" id="ProtNLM"/>
    </source>
</evidence>
<evidence type="ECO:0000256" key="1">
    <source>
        <dbReference type="SAM" id="MobiDB-lite"/>
    </source>
</evidence>
<feature type="region of interest" description="Disordered" evidence="1">
    <location>
        <begin position="1"/>
        <end position="125"/>
    </location>
</feature>
<gene>
    <name evidence="2" type="ORF">ACHAW5_006931</name>
</gene>
<dbReference type="EMBL" id="JALLAZ020001182">
    <property type="protein sequence ID" value="KAL3779131.1"/>
    <property type="molecule type" value="Genomic_DNA"/>
</dbReference>
<accession>A0ABD3NUF2</accession>
<organism evidence="2 3">
    <name type="scientific">Stephanodiscus triporus</name>
    <dbReference type="NCBI Taxonomy" id="2934178"/>
    <lineage>
        <taxon>Eukaryota</taxon>
        <taxon>Sar</taxon>
        <taxon>Stramenopiles</taxon>
        <taxon>Ochrophyta</taxon>
        <taxon>Bacillariophyta</taxon>
        <taxon>Coscinodiscophyceae</taxon>
        <taxon>Thalassiosirophycidae</taxon>
        <taxon>Stephanodiscales</taxon>
        <taxon>Stephanodiscaceae</taxon>
        <taxon>Stephanodiscus</taxon>
    </lineage>
</organism>
<feature type="compositionally biased region" description="Polar residues" evidence="1">
    <location>
        <begin position="183"/>
        <end position="198"/>
    </location>
</feature>
<protein>
    <recommendedName>
        <fullName evidence="4">Separase</fullName>
    </recommendedName>
</protein>
<feature type="region of interest" description="Disordered" evidence="1">
    <location>
        <begin position="1768"/>
        <end position="1798"/>
    </location>
</feature>
<feature type="compositionally biased region" description="Polar residues" evidence="1">
    <location>
        <begin position="81"/>
        <end position="90"/>
    </location>
</feature>
<name>A0ABD3NUF2_9STRA</name>
<comment type="caution">
    <text evidence="2">The sequence shown here is derived from an EMBL/GenBank/DDBJ whole genome shotgun (WGS) entry which is preliminary data.</text>
</comment>
<feature type="compositionally biased region" description="Low complexity" evidence="1">
    <location>
        <begin position="67"/>
        <end position="80"/>
    </location>
</feature>
<feature type="region of interest" description="Disordered" evidence="1">
    <location>
        <begin position="183"/>
        <end position="214"/>
    </location>
</feature>
<dbReference type="Proteomes" id="UP001530315">
    <property type="component" value="Unassembled WGS sequence"/>
</dbReference>
<sequence>MWAAANDRRRRNKWRRTGGAAGGNEDYRGGDAMRKSNDGSDTDSEYDSSDGERSTTESVHDDGGPTSSLSGKNLSLSSPSTRIDNGTLQTGARGDAAAASAAFGHHSKTRKRKRKKKKKKQIREETPEAAIARLISSYTAAMSAIGALHRLSGQCCAFWKEEGNAGGGVLDAYAVKTNCNPPSNTNEVDEGASSSTIKDGNDDTEAPRRDDKVSASNEILREAYTSIQRVARAARSALEQSLLLDHIIMAPIFLPEKESAAGKMIWGDVKNNARCENDALEVMSSAWLDVWSRSSNDTSAVAHGSQNMRMVDTAFQTISMTKWNKLSTAHRKEIRKVAYLALVNYADLLLCVCHASGATNRKRDVLDRGAVPKLGVIELFSTMATPVSDQQQIDDSSYTNRLWSDESTERTVRLALAAYVDASELDPTDPTLWFKLACAARALGWEILSSSPKSLRVIKPPPRSHRCLERLALERGLSSLPQGLPPNRLLVHAWKELENQDRGPPVYDVEQEILTDEILTREEDKPIELVLHLPRYSWVTLGTILMRASQEGVSYGRSLPGTPRHVWSTVSISWRRESITFLWVNQYLTFFSSQMFVDMHDKSCQISDHDEFGSPLVDIRIAPILAVPPRILGMTCEYLEGPDVKRLACTCRTMPSGLKSARAKLMAEKKQANAASLEKDAFCPINATLEDTDKETTIDETSATIISPPHRGRVSKRVRSYMITTEKQAERKSKRSSVEYCLLAGTLSCTAQNPYYTMLLADFSWEHLPIFSKSIQAPPALSQAKDEGPGLNSDGSLDANKIARSSQMGHMNPFLSPTSLNEFILKWSRHNSGPRDLLEEFLLHVSLNTSDIFQGEVSDSLSSCIIDCKSCMICFAKVVDDISQITCSYNMQGFDLMISIAERSTASTPRYGATFTPWYGAETSTDLSVLAVNLLHAELIFKRCEFYDIGSQEHQEDSDALAFVVPNLLSLMPTSTQLDRSEGRGMRILEVQCRCFWLASLYYLWVSRCSNDASTSKTAEEVGLQYLDKAIGLLRDESQQNGLKITTLHLESSIRRGEHWRVLSAEALSLYKERLQSSSIVSRARQCFQNIQLELKERPGFSVDNKAMLVSLGADLFERYYVNSEQSTEVMDELLGDFIMLNEDQFHPPDANALFSGSSVCPEVRWGRIWVEIPSSKAEISVSREGSRPSIIQVLATSLMMSKEKFPSVFLIYSKLALAALLSRSQKLLRLNDIPQIHVEESQLESTKHDDSPVDVSRTGRDHLLIGVVNFFIDKMTDIIASYTNEAEHHEALEAYLVGDDFCSLISASLHTLRATQKHHIDDSTLHTYLLGSVSRLVLNLRNCQGLSRQSLEKIESVYFVALTKSLTRCKMDFADLISSVHDKRTKKWHSRIISKSHIAFLTANEIAELLSLHPTRIGADASARVSHLIKSLSGVGKEDSYALLAQLTEALLWFWGFLTKTYDASSPTENSVRNMLTVPIASALVSLCGSPGVTIKGAQSRGENRSDNNAISFSDYFDSEDSVNRICRTETETDGEDELSRRTYLRKVCQLVQCVSIVFRSVNEKLINQETACRMFPSSQHGPFLPLVVVRVLSTLSEGIFQLFSENVWGEAYPYGARECGSTIDLLLGRAYSHLYGFSFSSGDPDTSKSYAPESISAAIHLFRSIKRVYHDNRKTPPSKAFETIELALPPEEESEISKAINAFLFDADKNSEVVNRTPTITSGDLPSGFPEWVFEAAEVTSPSADEHQNNIALLRRGVAHELAKGSMATLDSSQKSPSDMDDQGLTGEREETQSHERSLYQKFRAVLADLSYNPKNIERWIVLSECLGFKAEVICDRLVLVRKPSFDFCLNSKSKRQYPATMSLDQLQRSQLDDYKQSRSNNWKPFLGNNLLVYMQHPWTSFSSLQACAQEVRSSITETDTDKHDSDYPCWKEIEAKFEEGNYVSWANAWAGMFIMALRTMRLKALLVARYLAKNSQKGMHPSEVSEELGTALYSELQFSTVYGYPVHPMTLHEKRSIAERSNFFFQEAVDLSSSCDYTQKCHVQAFELYFMIGKGSEKIASTVQDELYALESEGDCRTRLYETVMNESILNYSKALADAQKAEQSSGGNDKIHTGGSSHGGALEGLYRLHASRFKVLLSAVRRASNEREQAELESFRIASAMWFDKSNESSSATGVRGKTWDILADCVDEIPLFHRAAYRLAQAYNYAPLFHNPNCDLIVGSRQAVPAIKSYRIRGLSSSCAAESADVVISKLFDKRRSQICAVWVTTSPAPSPFEVLNDSIRKYDALRYKYIEAYIECMRLSEQKDRIEILLNWAASSNQDLAGFYEASAALRGGDPGKHTKQSLLSGNGFIAKVKRNASNALAEIILQDLAHMKKYGIGNDGKVKLTAHFKLAYTLFLRLNSSCKEVVEFIRSHTLLAEAEALCKCYLSIQAGNRMSSIDFNDMDSETLCSILEDATSKAKAIMHEIKVASSKKEKEKI</sequence>
<feature type="compositionally biased region" description="Basic and acidic residues" evidence="1">
    <location>
        <begin position="50"/>
        <end position="63"/>
    </location>
</feature>
<feature type="compositionally biased region" description="Acidic residues" evidence="1">
    <location>
        <begin position="40"/>
        <end position="49"/>
    </location>
</feature>
<evidence type="ECO:0000313" key="2">
    <source>
        <dbReference type="EMBL" id="KAL3779131.1"/>
    </source>
</evidence>
<keyword evidence="3" id="KW-1185">Reference proteome</keyword>
<evidence type="ECO:0000313" key="3">
    <source>
        <dbReference type="Proteomes" id="UP001530315"/>
    </source>
</evidence>